<dbReference type="OrthoDB" id="676979at2759"/>
<dbReference type="AlphaFoldDB" id="N6TZW6"/>
<name>N6TZW6_DENPD</name>
<dbReference type="PANTHER" id="PTHR46545:SF1">
    <property type="entry name" value="LEUCINE-RICH REPEAT-CONTAINING PROTEIN 51"/>
    <property type="match status" value="1"/>
</dbReference>
<reference evidence="6" key="1">
    <citation type="journal article" date="2013" name="Genome Biol.">
        <title>Draft genome of the mountain pine beetle, Dendroctonus ponderosae Hopkins, a major forest pest.</title>
        <authorList>
            <person name="Keeling C.I."/>
            <person name="Yuen M.M."/>
            <person name="Liao N.Y."/>
            <person name="Docking T.R."/>
            <person name="Chan S.K."/>
            <person name="Taylor G.A."/>
            <person name="Palmquist D.L."/>
            <person name="Jackman S.D."/>
            <person name="Nguyen A."/>
            <person name="Li M."/>
            <person name="Henderson H."/>
            <person name="Janes J.K."/>
            <person name="Zhao Y."/>
            <person name="Pandoh P."/>
            <person name="Moore R."/>
            <person name="Sperling F.A."/>
            <person name="Huber D.P."/>
            <person name="Birol I."/>
            <person name="Jones S.J."/>
            <person name="Bohlmann J."/>
        </authorList>
    </citation>
    <scope>NUCLEOTIDE SEQUENCE</scope>
</reference>
<keyword evidence="4" id="KW-0677">Repeat</keyword>
<evidence type="ECO:0000256" key="1">
    <source>
        <dbReference type="ARBA" id="ARBA00004496"/>
    </source>
</evidence>
<sequence>MSISPGAPADFSFNGIRHLDSEKFLSAIGLEGVRYTRVGGVPDRGPEKRFLTKSLWLNNNKLKSTRNIHELVNATIEYPAQLGWIDFSFNYITEIEEQIVNLDFTPIVKTEKLFAMPPEVIKKFKEEKEKQKAETEKRKPQPAEVNP</sequence>
<feature type="non-terminal residue" evidence="6">
    <location>
        <position position="1"/>
    </location>
</feature>
<protein>
    <submittedName>
        <fullName evidence="6">Uncharacterized protein</fullName>
    </submittedName>
</protein>
<keyword evidence="3" id="KW-0433">Leucine-rich repeat</keyword>
<gene>
    <name evidence="6" type="ORF">YQE_08611</name>
</gene>
<evidence type="ECO:0000313" key="6">
    <source>
        <dbReference type="EMBL" id="ENN74840.1"/>
    </source>
</evidence>
<proteinExistence type="predicted"/>
<dbReference type="GO" id="GO:0005737">
    <property type="term" value="C:cytoplasm"/>
    <property type="evidence" value="ECO:0007669"/>
    <property type="project" value="UniProtKB-SubCell"/>
</dbReference>
<evidence type="ECO:0000256" key="5">
    <source>
        <dbReference type="SAM" id="MobiDB-lite"/>
    </source>
</evidence>
<evidence type="ECO:0000256" key="2">
    <source>
        <dbReference type="ARBA" id="ARBA00022490"/>
    </source>
</evidence>
<feature type="region of interest" description="Disordered" evidence="5">
    <location>
        <begin position="125"/>
        <end position="147"/>
    </location>
</feature>
<dbReference type="EMBL" id="KB741028">
    <property type="protein sequence ID" value="ENN74840.1"/>
    <property type="molecule type" value="Genomic_DNA"/>
</dbReference>
<evidence type="ECO:0000256" key="4">
    <source>
        <dbReference type="ARBA" id="ARBA00022737"/>
    </source>
</evidence>
<dbReference type="PANTHER" id="PTHR46545">
    <property type="entry name" value="LEUCINE-RICH REPEAT-CONTAINING PROTEIN 51"/>
    <property type="match status" value="1"/>
</dbReference>
<keyword evidence="2" id="KW-0963">Cytoplasm</keyword>
<evidence type="ECO:0000256" key="3">
    <source>
        <dbReference type="ARBA" id="ARBA00022614"/>
    </source>
</evidence>
<organism evidence="6">
    <name type="scientific">Dendroctonus ponderosae</name>
    <name type="common">Mountain pine beetle</name>
    <dbReference type="NCBI Taxonomy" id="77166"/>
    <lineage>
        <taxon>Eukaryota</taxon>
        <taxon>Metazoa</taxon>
        <taxon>Ecdysozoa</taxon>
        <taxon>Arthropoda</taxon>
        <taxon>Hexapoda</taxon>
        <taxon>Insecta</taxon>
        <taxon>Pterygota</taxon>
        <taxon>Neoptera</taxon>
        <taxon>Endopterygota</taxon>
        <taxon>Coleoptera</taxon>
        <taxon>Polyphaga</taxon>
        <taxon>Cucujiformia</taxon>
        <taxon>Curculionidae</taxon>
        <taxon>Scolytinae</taxon>
        <taxon>Dendroctonus</taxon>
    </lineage>
</organism>
<comment type="subcellular location">
    <subcellularLocation>
        <location evidence="1">Cytoplasm</location>
    </subcellularLocation>
</comment>
<dbReference type="HOGENOM" id="CLU_1769972_0_0_1"/>
<feature type="compositionally biased region" description="Basic and acidic residues" evidence="5">
    <location>
        <begin position="125"/>
        <end position="141"/>
    </location>
</feature>
<accession>N6TZW6</accession>